<comment type="caution">
    <text evidence="1">The sequence shown here is derived from an EMBL/GenBank/DDBJ whole genome shotgun (WGS) entry which is preliminary data.</text>
</comment>
<sequence length="75" mass="7787">MCAACRARGGAADVRSGKATLEAVAIWFGRTELSQALLDQGRSCCGSVGRLGVSVVFSSRSRRGNIAWSEGDAVP</sequence>
<keyword evidence="2" id="KW-1185">Reference proteome</keyword>
<reference evidence="1" key="1">
    <citation type="submission" date="2017-07" db="EMBL/GenBank/DDBJ databases">
        <title>Taro Niue Genome Assembly and Annotation.</title>
        <authorList>
            <person name="Atibalentja N."/>
            <person name="Keating K."/>
            <person name="Fields C.J."/>
        </authorList>
    </citation>
    <scope>NUCLEOTIDE SEQUENCE</scope>
    <source>
        <strain evidence="1">Niue_2</strain>
        <tissue evidence="1">Leaf</tissue>
    </source>
</reference>
<proteinExistence type="predicted"/>
<feature type="non-terminal residue" evidence="1">
    <location>
        <position position="1"/>
    </location>
</feature>
<evidence type="ECO:0000313" key="2">
    <source>
        <dbReference type="Proteomes" id="UP000652761"/>
    </source>
</evidence>
<evidence type="ECO:0000313" key="1">
    <source>
        <dbReference type="EMBL" id="MQM18889.1"/>
    </source>
</evidence>
<gene>
    <name evidence="1" type="ORF">Taro_051889</name>
</gene>
<dbReference type="AlphaFoldDB" id="A0A843XH71"/>
<dbReference type="Proteomes" id="UP000652761">
    <property type="component" value="Unassembled WGS sequence"/>
</dbReference>
<accession>A0A843XH71</accession>
<protein>
    <submittedName>
        <fullName evidence="1">Uncharacterized protein</fullName>
    </submittedName>
</protein>
<dbReference type="EMBL" id="NMUH01008512">
    <property type="protein sequence ID" value="MQM18889.1"/>
    <property type="molecule type" value="Genomic_DNA"/>
</dbReference>
<name>A0A843XH71_COLES</name>
<organism evidence="1 2">
    <name type="scientific">Colocasia esculenta</name>
    <name type="common">Wild taro</name>
    <name type="synonym">Arum esculentum</name>
    <dbReference type="NCBI Taxonomy" id="4460"/>
    <lineage>
        <taxon>Eukaryota</taxon>
        <taxon>Viridiplantae</taxon>
        <taxon>Streptophyta</taxon>
        <taxon>Embryophyta</taxon>
        <taxon>Tracheophyta</taxon>
        <taxon>Spermatophyta</taxon>
        <taxon>Magnoliopsida</taxon>
        <taxon>Liliopsida</taxon>
        <taxon>Araceae</taxon>
        <taxon>Aroideae</taxon>
        <taxon>Colocasieae</taxon>
        <taxon>Colocasia</taxon>
    </lineage>
</organism>